<accession>A0A2W5JZL8</accession>
<keyword evidence="2" id="KW-1133">Transmembrane helix</keyword>
<evidence type="ECO:0000313" key="4">
    <source>
        <dbReference type="Proteomes" id="UP000249046"/>
    </source>
</evidence>
<feature type="transmembrane region" description="Helical" evidence="2">
    <location>
        <begin position="93"/>
        <end position="113"/>
    </location>
</feature>
<feature type="transmembrane region" description="Helical" evidence="2">
    <location>
        <begin position="69"/>
        <end position="87"/>
    </location>
</feature>
<protein>
    <submittedName>
        <fullName evidence="3">Low affinity iron permease family protein</fullName>
    </submittedName>
</protein>
<feature type="compositionally biased region" description="Basic residues" evidence="1">
    <location>
        <begin position="1"/>
        <end position="13"/>
    </location>
</feature>
<evidence type="ECO:0000313" key="3">
    <source>
        <dbReference type="EMBL" id="PZQ10522.1"/>
    </source>
</evidence>
<dbReference type="GO" id="GO:0055085">
    <property type="term" value="P:transmembrane transport"/>
    <property type="evidence" value="ECO:0007669"/>
    <property type="project" value="InterPro"/>
</dbReference>
<evidence type="ECO:0000256" key="2">
    <source>
        <dbReference type="SAM" id="Phobius"/>
    </source>
</evidence>
<sequence>MTAPTRNRKRARSRGAGNGDTRKGNSKGNGNEKRDRRRPGKRGRIRLSGHHSIFDRFATVATHAAGSPWTFSGAVAIVLVWAALGPFVGYSEVWQLVINTSTTIITFLMVFLIQRSQNKDSAAIHLKLNELLASDRNASNRLVAVEDLDEDDLRRLAAFYERLAELAERERGIKETHSLDEADASHARKRR</sequence>
<evidence type="ECO:0000256" key="1">
    <source>
        <dbReference type="SAM" id="MobiDB-lite"/>
    </source>
</evidence>
<dbReference type="Pfam" id="PF04120">
    <property type="entry name" value="Iron_permease"/>
    <property type="match status" value="1"/>
</dbReference>
<dbReference type="EMBL" id="QFPO01000020">
    <property type="protein sequence ID" value="PZQ10522.1"/>
    <property type="molecule type" value="Genomic_DNA"/>
</dbReference>
<reference evidence="3 4" key="1">
    <citation type="submission" date="2017-08" db="EMBL/GenBank/DDBJ databases">
        <title>Infants hospitalized years apart are colonized by the same room-sourced microbial strains.</title>
        <authorList>
            <person name="Brooks B."/>
            <person name="Olm M.R."/>
            <person name="Firek B.A."/>
            <person name="Baker R."/>
            <person name="Thomas B.C."/>
            <person name="Morowitz M.J."/>
            <person name="Banfield J.F."/>
        </authorList>
    </citation>
    <scope>NUCLEOTIDE SEQUENCE [LARGE SCALE GENOMIC DNA]</scope>
    <source>
        <strain evidence="3">S2_005_003_R2_42</strain>
    </source>
</reference>
<comment type="caution">
    <text evidence="3">The sequence shown here is derived from an EMBL/GenBank/DDBJ whole genome shotgun (WGS) entry which is preliminary data.</text>
</comment>
<feature type="region of interest" description="Disordered" evidence="1">
    <location>
        <begin position="1"/>
        <end position="45"/>
    </location>
</feature>
<gene>
    <name evidence="3" type="ORF">DI564_16115</name>
</gene>
<keyword evidence="2" id="KW-0812">Transmembrane</keyword>
<keyword evidence="2" id="KW-0472">Membrane</keyword>
<organism evidence="3 4">
    <name type="scientific">Rhodanobacter denitrificans</name>
    <dbReference type="NCBI Taxonomy" id="666685"/>
    <lineage>
        <taxon>Bacteria</taxon>
        <taxon>Pseudomonadati</taxon>
        <taxon>Pseudomonadota</taxon>
        <taxon>Gammaproteobacteria</taxon>
        <taxon>Lysobacterales</taxon>
        <taxon>Rhodanobacteraceae</taxon>
        <taxon>Rhodanobacter</taxon>
    </lineage>
</organism>
<feature type="compositionally biased region" description="Basic residues" evidence="1">
    <location>
        <begin position="35"/>
        <end position="45"/>
    </location>
</feature>
<proteinExistence type="predicted"/>
<name>A0A2W5JZL8_9GAMM</name>
<dbReference type="InterPro" id="IPR007251">
    <property type="entry name" value="Iron_permease_Fet4"/>
</dbReference>
<dbReference type="AlphaFoldDB" id="A0A2W5JZL8"/>
<dbReference type="Proteomes" id="UP000249046">
    <property type="component" value="Unassembled WGS sequence"/>
</dbReference>